<dbReference type="AlphaFoldDB" id="A0A2S7N4G1"/>
<dbReference type="Pfam" id="PF14493">
    <property type="entry name" value="HTH_40"/>
    <property type="match status" value="1"/>
</dbReference>
<organism evidence="2 3">
    <name type="scientific">Pradoshia eiseniae</name>
    <dbReference type="NCBI Taxonomy" id="2064768"/>
    <lineage>
        <taxon>Bacteria</taxon>
        <taxon>Bacillati</taxon>
        <taxon>Bacillota</taxon>
        <taxon>Bacilli</taxon>
        <taxon>Bacillales</taxon>
        <taxon>Bacillaceae</taxon>
        <taxon>Pradoshia</taxon>
    </lineage>
</organism>
<reference evidence="2 3" key="1">
    <citation type="submission" date="2017-12" db="EMBL/GenBank/DDBJ databases">
        <title>Taxonomic description and draft genome of Pradoshia cofamensis Gen. nov., sp. nov., a thermotolerant bacillale isolated from anterior gut of earthworm Eisenia fetida.</title>
        <authorList>
            <person name="Saha T."/>
            <person name="Chakraborty R."/>
        </authorList>
    </citation>
    <scope>NUCLEOTIDE SEQUENCE [LARGE SCALE GENOMIC DNA]</scope>
    <source>
        <strain evidence="2 3">EAG3</strain>
    </source>
</reference>
<comment type="caution">
    <text evidence="2">The sequence shown here is derived from an EMBL/GenBank/DDBJ whole genome shotgun (WGS) entry which is preliminary data.</text>
</comment>
<accession>A0A2S7N4G1</accession>
<evidence type="ECO:0000313" key="2">
    <source>
        <dbReference type="EMBL" id="PQD96883.1"/>
    </source>
</evidence>
<dbReference type="EMBL" id="PKOZ01000001">
    <property type="protein sequence ID" value="PQD96883.1"/>
    <property type="molecule type" value="Genomic_DNA"/>
</dbReference>
<dbReference type="InterPro" id="IPR029491">
    <property type="entry name" value="Helicase_HTH"/>
</dbReference>
<sequence length="349" mass="40210">MLYLIKVLKGQRTAYSPLHILNGKRSSQPIQDARLYGLDAYFAVFPKLTREEWEWHLQDLKKLGLIEPTGELTYLCSASGLAMLEDWQSEYQAMPHLNGFQFKESAPLFWARLQLLVQVLSCMVHQTRSFIPVQRHMDHQRFVKGWLKQDGRDYQLISHELYAELLKSLDRLQGIGPELLVMLLTGHERAGMTLGQAAQKLGIDRYYAQIVFLDTLHYIMASAQKEPFRFLNSLAMQNEGHDETVLTNSTKATWRLVQQGLTIEQIAKVRRLKVNTVEDHIVEIASFIEGFDIEEYVTIEEQRQIMNAAASVNTGQLRSIKERLPEGFPYFKIRLVMTKQRGGDKRGNA</sequence>
<dbReference type="Proteomes" id="UP000239663">
    <property type="component" value="Unassembled WGS sequence"/>
</dbReference>
<keyword evidence="3" id="KW-1185">Reference proteome</keyword>
<gene>
    <name evidence="2" type="ORF">CYL18_03090</name>
</gene>
<evidence type="ECO:0000313" key="3">
    <source>
        <dbReference type="Proteomes" id="UP000239663"/>
    </source>
</evidence>
<protein>
    <recommendedName>
        <fullName evidence="1">Helicase Helix-turn-helix domain-containing protein</fullName>
    </recommendedName>
</protein>
<evidence type="ECO:0000259" key="1">
    <source>
        <dbReference type="Pfam" id="PF14493"/>
    </source>
</evidence>
<proteinExistence type="predicted"/>
<dbReference type="PIRSF" id="PIRSF021350">
    <property type="entry name" value="UCP021350"/>
    <property type="match status" value="1"/>
</dbReference>
<feature type="domain" description="Helicase Helix-turn-helix" evidence="1">
    <location>
        <begin position="249"/>
        <end position="337"/>
    </location>
</feature>
<name>A0A2S7N4G1_9BACI</name>
<dbReference type="InterPro" id="IPR008308">
    <property type="entry name" value="YpbB-like"/>
</dbReference>